<feature type="compositionally biased region" description="Acidic residues" evidence="1">
    <location>
        <begin position="40"/>
        <end position="49"/>
    </location>
</feature>
<evidence type="ECO:0000313" key="3">
    <source>
        <dbReference type="Proteomes" id="UP001152024"/>
    </source>
</evidence>
<sequence length="314" mass="34821">MDLALPFKVERRNSSASSIVAVHSGHSQDEFKPENIREETDTDGEDESYDGPPKKKARRPPVPADPCEEPCLKCASKMADEGPESLCHHQGSPTAVNCYECARHRRTCPKLPPHAVGPGRRLQEAAIRIANGHPVNNWHQLSVQFKTVMQQSETLQAVARRESLRQTNTEPTTQRENTSQDSPIINAQAPPAHTIPPSGSHSAQLSQEIQVLKGVLQQTREDQRIQDRHSQQSLEIQESGFTAVTAAIKELTHLVRQLGVATNLQTDELRLMRADMRRVNGSHEENMPSFALPPPPPLVEVTDVHVGLAKLFEV</sequence>
<feature type="compositionally biased region" description="Polar residues" evidence="1">
    <location>
        <begin position="165"/>
        <end position="185"/>
    </location>
</feature>
<reference evidence="2" key="1">
    <citation type="submission" date="2022-09" db="EMBL/GenBank/DDBJ databases">
        <title>Fusarium specimens isolated from Avocado Roots.</title>
        <authorList>
            <person name="Stajich J."/>
            <person name="Roper C."/>
            <person name="Heimlech-Rivalta G."/>
        </authorList>
    </citation>
    <scope>NUCLEOTIDE SEQUENCE</scope>
    <source>
        <strain evidence="2">CF00095</strain>
    </source>
</reference>
<feature type="compositionally biased region" description="Basic and acidic residues" evidence="1">
    <location>
        <begin position="26"/>
        <end position="39"/>
    </location>
</feature>
<dbReference type="EMBL" id="JAOQBH010000006">
    <property type="protein sequence ID" value="KAJ4134723.1"/>
    <property type="molecule type" value="Genomic_DNA"/>
</dbReference>
<feature type="region of interest" description="Disordered" evidence="1">
    <location>
        <begin position="1"/>
        <end position="66"/>
    </location>
</feature>
<accession>A0ABQ8RG41</accession>
<proteinExistence type="predicted"/>
<gene>
    <name evidence="2" type="ORF">NW768_004321</name>
</gene>
<dbReference type="Proteomes" id="UP001152024">
    <property type="component" value="Unassembled WGS sequence"/>
</dbReference>
<organism evidence="2 3">
    <name type="scientific">Fusarium equiseti</name>
    <name type="common">Fusarium scirpi</name>
    <dbReference type="NCBI Taxonomy" id="61235"/>
    <lineage>
        <taxon>Eukaryota</taxon>
        <taxon>Fungi</taxon>
        <taxon>Dikarya</taxon>
        <taxon>Ascomycota</taxon>
        <taxon>Pezizomycotina</taxon>
        <taxon>Sordariomycetes</taxon>
        <taxon>Hypocreomycetidae</taxon>
        <taxon>Hypocreales</taxon>
        <taxon>Nectriaceae</taxon>
        <taxon>Fusarium</taxon>
        <taxon>Fusarium incarnatum-equiseti species complex</taxon>
    </lineage>
</organism>
<feature type="region of interest" description="Disordered" evidence="1">
    <location>
        <begin position="161"/>
        <end position="202"/>
    </location>
</feature>
<comment type="caution">
    <text evidence="2">The sequence shown here is derived from an EMBL/GenBank/DDBJ whole genome shotgun (WGS) entry which is preliminary data.</text>
</comment>
<evidence type="ECO:0000313" key="2">
    <source>
        <dbReference type="EMBL" id="KAJ4134723.1"/>
    </source>
</evidence>
<name>A0ABQ8RG41_FUSEQ</name>
<protein>
    <submittedName>
        <fullName evidence="2">Uncharacterized protein</fullName>
    </submittedName>
</protein>
<keyword evidence="3" id="KW-1185">Reference proteome</keyword>
<evidence type="ECO:0000256" key="1">
    <source>
        <dbReference type="SAM" id="MobiDB-lite"/>
    </source>
</evidence>